<dbReference type="EMBL" id="JAPFFL010000010">
    <property type="protein sequence ID" value="KAJ6697519.1"/>
    <property type="molecule type" value="Genomic_DNA"/>
</dbReference>
<gene>
    <name evidence="1" type="ORF">OIU85_003847</name>
</gene>
<reference evidence="1" key="2">
    <citation type="journal article" date="2023" name="Int. J. Mol. Sci.">
        <title>De Novo Assembly and Annotation of 11 Diverse Shrub Willow (Salix) Genomes Reveals Novel Gene Organization in Sex-Linked Regions.</title>
        <authorList>
            <person name="Hyden B."/>
            <person name="Feng K."/>
            <person name="Yates T.B."/>
            <person name="Jawdy S."/>
            <person name="Cereghino C."/>
            <person name="Smart L.B."/>
            <person name="Muchero W."/>
        </authorList>
    </citation>
    <scope>NUCLEOTIDE SEQUENCE [LARGE SCALE GENOMIC DNA]</scope>
    <source>
        <tissue evidence="1">Shoot tip</tissue>
    </source>
</reference>
<dbReference type="Proteomes" id="UP001151529">
    <property type="component" value="Chromosome 19"/>
</dbReference>
<evidence type="ECO:0000313" key="2">
    <source>
        <dbReference type="Proteomes" id="UP001151529"/>
    </source>
</evidence>
<sequence length="157" mass="17341">METSRPPYPISKRILHIIFSITHVQSDAIIWIANGEPPPFQIPISLYLIANGLAINTGDSSSNTSVAWSTQGLNSSSGVYAMRLRDSRNLWNRMSYWKLSVSRKVPRGFNGASSHFLALNDTGLFLLGSDRSTVVIKLTLGPANFRVAKLGFDGKFR</sequence>
<evidence type="ECO:0008006" key="3">
    <source>
        <dbReference type="Google" id="ProtNLM"/>
    </source>
</evidence>
<evidence type="ECO:0000313" key="1">
    <source>
        <dbReference type="EMBL" id="KAJ6697519.1"/>
    </source>
</evidence>
<organism evidence="1 2">
    <name type="scientific">Salix viminalis</name>
    <name type="common">Common osier</name>
    <name type="synonym">Basket willow</name>
    <dbReference type="NCBI Taxonomy" id="40686"/>
    <lineage>
        <taxon>Eukaryota</taxon>
        <taxon>Viridiplantae</taxon>
        <taxon>Streptophyta</taxon>
        <taxon>Embryophyta</taxon>
        <taxon>Tracheophyta</taxon>
        <taxon>Spermatophyta</taxon>
        <taxon>Magnoliopsida</taxon>
        <taxon>eudicotyledons</taxon>
        <taxon>Gunneridae</taxon>
        <taxon>Pentapetalae</taxon>
        <taxon>rosids</taxon>
        <taxon>fabids</taxon>
        <taxon>Malpighiales</taxon>
        <taxon>Salicaceae</taxon>
        <taxon>Saliceae</taxon>
        <taxon>Salix</taxon>
    </lineage>
</organism>
<accession>A0A9Q0T135</accession>
<feature type="non-terminal residue" evidence="1">
    <location>
        <position position="1"/>
    </location>
</feature>
<protein>
    <recommendedName>
        <fullName evidence="3">Bulb-type lectin domain-containing protein</fullName>
    </recommendedName>
</protein>
<dbReference type="OrthoDB" id="1530339at2759"/>
<name>A0A9Q0T135_SALVM</name>
<proteinExistence type="predicted"/>
<keyword evidence="2" id="KW-1185">Reference proteome</keyword>
<comment type="caution">
    <text evidence="1">The sequence shown here is derived from an EMBL/GenBank/DDBJ whole genome shotgun (WGS) entry which is preliminary data.</text>
</comment>
<dbReference type="AlphaFoldDB" id="A0A9Q0T135"/>
<reference evidence="1" key="1">
    <citation type="submission" date="2022-11" db="EMBL/GenBank/DDBJ databases">
        <authorList>
            <person name="Hyden B.L."/>
            <person name="Feng K."/>
            <person name="Yates T."/>
            <person name="Jawdy S."/>
            <person name="Smart L.B."/>
            <person name="Muchero W."/>
        </authorList>
    </citation>
    <scope>NUCLEOTIDE SEQUENCE</scope>
    <source>
        <tissue evidence="1">Shoot tip</tissue>
    </source>
</reference>